<evidence type="ECO:0000313" key="3">
    <source>
        <dbReference type="Proteomes" id="UP000230423"/>
    </source>
</evidence>
<name>A0A2G9U6Z8_TELCI</name>
<gene>
    <name evidence="2" type="ORF">TELCIR_12270</name>
</gene>
<feature type="region of interest" description="Disordered" evidence="1">
    <location>
        <begin position="67"/>
        <end position="93"/>
    </location>
</feature>
<keyword evidence="3" id="KW-1185">Reference proteome</keyword>
<sequence length="93" mass="10598">MELSEAIARHAVFVFGAAAVLEVREELSESESEIEDDMIEEDDEDMSEERTDQACLHDFLVDKRTISSGSSKRDDDVALHPSSSYHRKSPRRR</sequence>
<accession>A0A2G9U6Z8</accession>
<dbReference type="AlphaFoldDB" id="A0A2G9U6Z8"/>
<protein>
    <submittedName>
        <fullName evidence="2">Uncharacterized protein</fullName>
    </submittedName>
</protein>
<feature type="compositionally biased region" description="Basic and acidic residues" evidence="1">
    <location>
        <begin position="67"/>
        <end position="78"/>
    </location>
</feature>
<evidence type="ECO:0000256" key="1">
    <source>
        <dbReference type="SAM" id="MobiDB-lite"/>
    </source>
</evidence>
<evidence type="ECO:0000313" key="2">
    <source>
        <dbReference type="EMBL" id="PIO66031.1"/>
    </source>
</evidence>
<reference evidence="2 3" key="1">
    <citation type="submission" date="2015-09" db="EMBL/GenBank/DDBJ databases">
        <title>Draft genome of the parasitic nematode Teladorsagia circumcincta isolate WARC Sus (inbred).</title>
        <authorList>
            <person name="Mitreva M."/>
        </authorList>
    </citation>
    <scope>NUCLEOTIDE SEQUENCE [LARGE SCALE GENOMIC DNA]</scope>
    <source>
        <strain evidence="2 3">S</strain>
    </source>
</reference>
<proteinExistence type="predicted"/>
<organism evidence="2 3">
    <name type="scientific">Teladorsagia circumcincta</name>
    <name type="common">Brown stomach worm</name>
    <name type="synonym">Ostertagia circumcincta</name>
    <dbReference type="NCBI Taxonomy" id="45464"/>
    <lineage>
        <taxon>Eukaryota</taxon>
        <taxon>Metazoa</taxon>
        <taxon>Ecdysozoa</taxon>
        <taxon>Nematoda</taxon>
        <taxon>Chromadorea</taxon>
        <taxon>Rhabditida</taxon>
        <taxon>Rhabditina</taxon>
        <taxon>Rhabditomorpha</taxon>
        <taxon>Strongyloidea</taxon>
        <taxon>Trichostrongylidae</taxon>
        <taxon>Teladorsagia</taxon>
    </lineage>
</organism>
<feature type="region of interest" description="Disordered" evidence="1">
    <location>
        <begin position="25"/>
        <end position="54"/>
    </location>
</feature>
<feature type="compositionally biased region" description="Acidic residues" evidence="1">
    <location>
        <begin position="28"/>
        <end position="47"/>
    </location>
</feature>
<dbReference type="EMBL" id="KZ348556">
    <property type="protein sequence ID" value="PIO66031.1"/>
    <property type="molecule type" value="Genomic_DNA"/>
</dbReference>
<dbReference type="Proteomes" id="UP000230423">
    <property type="component" value="Unassembled WGS sequence"/>
</dbReference>